<evidence type="ECO:0000313" key="6">
    <source>
        <dbReference type="Proteomes" id="UP000287198"/>
    </source>
</evidence>
<reference evidence="6" key="1">
    <citation type="journal article" date="2018" name="Front. Microbiol.">
        <title>Genome-Based Analysis Reveals the Taxonomy and Diversity of the Family Idiomarinaceae.</title>
        <authorList>
            <person name="Liu Y."/>
            <person name="Lai Q."/>
            <person name="Shao Z."/>
        </authorList>
    </citation>
    <scope>NUCLEOTIDE SEQUENCE [LARGE SCALE GENOMIC DNA]</scope>
    <source>
        <strain evidence="6">BH195</strain>
    </source>
</reference>
<dbReference type="PANTHER" id="PTHR46124">
    <property type="entry name" value="D-AMINOACYL-TRNA DEACYLASE"/>
    <property type="match status" value="1"/>
</dbReference>
<evidence type="ECO:0000313" key="5">
    <source>
        <dbReference type="EMBL" id="RUO52010.1"/>
    </source>
</evidence>
<evidence type="ECO:0000256" key="3">
    <source>
        <dbReference type="ARBA" id="ARBA00022801"/>
    </source>
</evidence>
<organism evidence="5 6">
    <name type="scientific">Pseudidiomarina halophila</name>
    <dbReference type="NCBI Taxonomy" id="1449799"/>
    <lineage>
        <taxon>Bacteria</taxon>
        <taxon>Pseudomonadati</taxon>
        <taxon>Pseudomonadota</taxon>
        <taxon>Gammaproteobacteria</taxon>
        <taxon>Alteromonadales</taxon>
        <taxon>Idiomarinaceae</taxon>
        <taxon>Pseudidiomarina</taxon>
    </lineage>
</organism>
<dbReference type="CDD" id="cd01310">
    <property type="entry name" value="TatD_DNAse"/>
    <property type="match status" value="1"/>
</dbReference>
<dbReference type="Proteomes" id="UP000287198">
    <property type="component" value="Unassembled WGS sequence"/>
</dbReference>
<dbReference type="PIRSF" id="PIRSF005902">
    <property type="entry name" value="DNase_TatD"/>
    <property type="match status" value="1"/>
</dbReference>
<name>A0A432XTG6_9GAMM</name>
<dbReference type="PROSITE" id="PS01091">
    <property type="entry name" value="TATD_3"/>
    <property type="match status" value="1"/>
</dbReference>
<proteinExistence type="inferred from homology"/>
<protein>
    <submittedName>
        <fullName evidence="5">Hydrolase TatD</fullName>
    </submittedName>
</protein>
<dbReference type="InterPro" id="IPR032466">
    <property type="entry name" value="Metal_Hydrolase"/>
</dbReference>
<feature type="binding site" evidence="4">
    <location>
        <position position="132"/>
    </location>
    <ligand>
        <name>a divalent metal cation</name>
        <dbReference type="ChEBI" id="CHEBI:60240"/>
        <label>2</label>
    </ligand>
</feature>
<gene>
    <name evidence="5" type="ORF">CWI69_10240</name>
</gene>
<dbReference type="InterPro" id="IPR001130">
    <property type="entry name" value="TatD-like"/>
</dbReference>
<evidence type="ECO:0000256" key="2">
    <source>
        <dbReference type="ARBA" id="ARBA00022723"/>
    </source>
</evidence>
<dbReference type="Pfam" id="PF01026">
    <property type="entry name" value="TatD_DNase"/>
    <property type="match status" value="1"/>
</dbReference>
<dbReference type="FunFam" id="3.20.20.140:FF:000005">
    <property type="entry name" value="TatD family hydrolase"/>
    <property type="match status" value="1"/>
</dbReference>
<keyword evidence="3 5" id="KW-0378">Hydrolase</keyword>
<keyword evidence="6" id="KW-1185">Reference proteome</keyword>
<comment type="caution">
    <text evidence="5">The sequence shown here is derived from an EMBL/GenBank/DDBJ whole genome shotgun (WGS) entry which is preliminary data.</text>
</comment>
<dbReference type="GO" id="GO:0046872">
    <property type="term" value="F:metal ion binding"/>
    <property type="evidence" value="ECO:0007669"/>
    <property type="project" value="UniProtKB-KW"/>
</dbReference>
<dbReference type="OrthoDB" id="9810005at2"/>
<dbReference type="PANTHER" id="PTHR46124:SF2">
    <property type="entry name" value="D-AMINOACYL-TRNA DEACYLASE"/>
    <property type="match status" value="1"/>
</dbReference>
<sequence length="267" mass="30032">MNQRRWFDAGVNLTHSRFTENPDAILQRAHAAGVERIAVIACNLAEAEQAIALAERFPQLVVTAGVHPHDAVNAPADLQQQLRELARHPSVHAIGECGLDFNRNYSPAAIQLDVFEQQLELAAELNMPVYLHERDAFAEQHRLLQKYASKIPIKLAHCFTSGCEELEEYLKLDCFIGITGWVCDERRGGALRKAVPLIPRERLVIETDAPFLVPRTLKPRPSFNEPCWLPEIAKVVAELRHESLDDLAAATWQNSHLLFGCEGWLKP</sequence>
<dbReference type="InterPro" id="IPR018228">
    <property type="entry name" value="DNase_TatD-rel_CS"/>
</dbReference>
<feature type="binding site" evidence="4">
    <location>
        <position position="157"/>
    </location>
    <ligand>
        <name>a divalent metal cation</name>
        <dbReference type="ChEBI" id="CHEBI:60240"/>
        <label>2</label>
    </ligand>
</feature>
<dbReference type="GO" id="GO:0016788">
    <property type="term" value="F:hydrolase activity, acting on ester bonds"/>
    <property type="evidence" value="ECO:0007669"/>
    <property type="project" value="InterPro"/>
</dbReference>
<feature type="binding site" evidence="4">
    <location>
        <position position="96"/>
    </location>
    <ligand>
        <name>a divalent metal cation</name>
        <dbReference type="ChEBI" id="CHEBI:60240"/>
        <label>1</label>
    </ligand>
</feature>
<comment type="similarity">
    <text evidence="1">Belongs to the metallo-dependent hydrolases superfamily. TatD-type hydrolase family.</text>
</comment>
<accession>A0A432XTG6</accession>
<keyword evidence="2 4" id="KW-0479">Metal-binding</keyword>
<feature type="binding site" evidence="4">
    <location>
        <position position="208"/>
    </location>
    <ligand>
        <name>a divalent metal cation</name>
        <dbReference type="ChEBI" id="CHEBI:60240"/>
        <label>1</label>
    </ligand>
</feature>
<dbReference type="Gene3D" id="3.20.20.140">
    <property type="entry name" value="Metal-dependent hydrolases"/>
    <property type="match status" value="1"/>
</dbReference>
<dbReference type="GO" id="GO:0005829">
    <property type="term" value="C:cytosol"/>
    <property type="evidence" value="ECO:0007669"/>
    <property type="project" value="TreeGrafter"/>
</dbReference>
<dbReference type="AlphaFoldDB" id="A0A432XTG6"/>
<evidence type="ECO:0000256" key="4">
    <source>
        <dbReference type="PIRSR" id="PIRSR005902-1"/>
    </source>
</evidence>
<dbReference type="EMBL" id="PIPW01000003">
    <property type="protein sequence ID" value="RUO52010.1"/>
    <property type="molecule type" value="Genomic_DNA"/>
</dbReference>
<dbReference type="RefSeq" id="WP_126764111.1">
    <property type="nucleotide sequence ID" value="NZ_JBHLTZ010000010.1"/>
</dbReference>
<evidence type="ECO:0000256" key="1">
    <source>
        <dbReference type="ARBA" id="ARBA00009275"/>
    </source>
</evidence>
<dbReference type="SUPFAM" id="SSF51556">
    <property type="entry name" value="Metallo-dependent hydrolases"/>
    <property type="match status" value="1"/>
</dbReference>